<protein>
    <submittedName>
        <fullName evidence="4">RmlC-like jelly roll fold</fullName>
    </submittedName>
</protein>
<keyword evidence="1" id="KW-1071">Ligand-gated ion channel</keyword>
<dbReference type="RefSeq" id="XP_024575917.1">
    <property type="nucleotide sequence ID" value="XM_024725107.1"/>
</dbReference>
<proteinExistence type="predicted"/>
<dbReference type="PROSITE" id="PS50042">
    <property type="entry name" value="CNMP_BINDING_3"/>
    <property type="match status" value="1"/>
</dbReference>
<dbReference type="SUPFAM" id="SSF51206">
    <property type="entry name" value="cAMP-binding domain-like"/>
    <property type="match status" value="1"/>
</dbReference>
<dbReference type="Pfam" id="PF00027">
    <property type="entry name" value="cNMP_binding"/>
    <property type="match status" value="1"/>
</dbReference>
<keyword evidence="5" id="KW-1185">Reference proteome</keyword>
<dbReference type="Proteomes" id="UP000054928">
    <property type="component" value="Unassembled WGS sequence"/>
</dbReference>
<feature type="region of interest" description="Disordered" evidence="2">
    <location>
        <begin position="213"/>
        <end position="236"/>
    </location>
</feature>
<evidence type="ECO:0000256" key="1">
    <source>
        <dbReference type="ARBA" id="ARBA00023286"/>
    </source>
</evidence>
<dbReference type="AlphaFoldDB" id="A0A0P1AF71"/>
<dbReference type="InterPro" id="IPR050866">
    <property type="entry name" value="CNG_cation_channel"/>
</dbReference>
<dbReference type="STRING" id="4781.A0A0P1AF71"/>
<evidence type="ECO:0000313" key="5">
    <source>
        <dbReference type="Proteomes" id="UP000054928"/>
    </source>
</evidence>
<dbReference type="PANTHER" id="PTHR45638:SF11">
    <property type="entry name" value="CYCLIC NUCLEOTIDE-GATED CATION CHANNEL SUBUNIT A"/>
    <property type="match status" value="1"/>
</dbReference>
<dbReference type="OrthoDB" id="421226at2759"/>
<dbReference type="GO" id="GO:0044877">
    <property type="term" value="F:protein-containing complex binding"/>
    <property type="evidence" value="ECO:0007669"/>
    <property type="project" value="TreeGrafter"/>
</dbReference>
<organism evidence="4 5">
    <name type="scientific">Plasmopara halstedii</name>
    <name type="common">Downy mildew of sunflower</name>
    <dbReference type="NCBI Taxonomy" id="4781"/>
    <lineage>
        <taxon>Eukaryota</taxon>
        <taxon>Sar</taxon>
        <taxon>Stramenopiles</taxon>
        <taxon>Oomycota</taxon>
        <taxon>Peronosporomycetes</taxon>
        <taxon>Peronosporales</taxon>
        <taxon>Peronosporaceae</taxon>
        <taxon>Plasmopara</taxon>
    </lineage>
</organism>
<name>A0A0P1AF71_PLAHL</name>
<dbReference type="GeneID" id="36404845"/>
<dbReference type="InterPro" id="IPR000595">
    <property type="entry name" value="cNMP-bd_dom"/>
</dbReference>
<dbReference type="CDD" id="cd00038">
    <property type="entry name" value="CAP_ED"/>
    <property type="match status" value="1"/>
</dbReference>
<dbReference type="PANTHER" id="PTHR45638">
    <property type="entry name" value="CYCLIC NUCLEOTIDE-GATED CATION CHANNEL SUBUNIT A"/>
    <property type="match status" value="1"/>
</dbReference>
<evidence type="ECO:0000313" key="4">
    <source>
        <dbReference type="EMBL" id="CEG39548.1"/>
    </source>
</evidence>
<dbReference type="EMBL" id="CCYD01000428">
    <property type="protein sequence ID" value="CEG39548.1"/>
    <property type="molecule type" value="Genomic_DNA"/>
</dbReference>
<dbReference type="InterPro" id="IPR018490">
    <property type="entry name" value="cNMP-bd_dom_sf"/>
</dbReference>
<feature type="domain" description="Cyclic nucleotide-binding" evidence="3">
    <location>
        <begin position="1"/>
        <end position="81"/>
    </location>
</feature>
<sequence>MLIISRGEVKVISPDNEGLLAILKQGSFFGEIGLLRHMTRSCTVIAGTFCELKSLVRNDAEGIFVAYPHIYDRLFAEAEKRRLETRMKARLYNVNVLDNAHAVDVSSIVDVPAGEINRTSFVDGAADDKPLATVSSDSRINSFRTDDSIAVNRELDSMDSNLHEVQRLIETLMATQGRLSRVQERRQSIHLALSPLQPINSINSALFNDSSCKGDFRSSSPNRKRDSFREVQGSVR</sequence>
<dbReference type="Gene3D" id="2.60.120.10">
    <property type="entry name" value="Jelly Rolls"/>
    <property type="match status" value="1"/>
</dbReference>
<evidence type="ECO:0000256" key="2">
    <source>
        <dbReference type="SAM" id="MobiDB-lite"/>
    </source>
</evidence>
<keyword evidence="1" id="KW-0406">Ion transport</keyword>
<accession>A0A0P1AF71</accession>
<keyword evidence="1" id="KW-0813">Transport</keyword>
<reference evidence="5" key="1">
    <citation type="submission" date="2014-09" db="EMBL/GenBank/DDBJ databases">
        <authorList>
            <person name="Sharma Rahul"/>
            <person name="Thines Marco"/>
        </authorList>
    </citation>
    <scope>NUCLEOTIDE SEQUENCE [LARGE SCALE GENOMIC DNA]</scope>
</reference>
<keyword evidence="1" id="KW-0407">Ion channel</keyword>
<dbReference type="InterPro" id="IPR014710">
    <property type="entry name" value="RmlC-like_jellyroll"/>
</dbReference>
<dbReference type="GO" id="GO:0005221">
    <property type="term" value="F:intracellularly cyclic nucleotide-activated monoatomic cation channel activity"/>
    <property type="evidence" value="ECO:0007669"/>
    <property type="project" value="InterPro"/>
</dbReference>
<evidence type="ECO:0000259" key="3">
    <source>
        <dbReference type="PROSITE" id="PS50042"/>
    </source>
</evidence>